<feature type="chain" id="PRO_5038661283" evidence="1">
    <location>
        <begin position="30"/>
        <end position="657"/>
    </location>
</feature>
<evidence type="ECO:0000256" key="1">
    <source>
        <dbReference type="SAM" id="SignalP"/>
    </source>
</evidence>
<sequence>MHTPRSLPRASVALATLAALALVVGASVAAPSPVAAETPGNVAVATGEHAPDVAVSYVPPWNSAAALNDGASRPTDNLSAMWGTWGISPAPDTDVVTYTWDTPVTVSASTLYLWQNAGVGDGGVRIPAGWSLEYQDAAGEWEPVSGDDVAYPLPAFDPAQPKTSLAPVSVAFDAVTTRSLRLILERQVVDGSPHATSVIEWEVTGFAAPDEPDPDPSDGFVAAEDVAVRTLTGVLPILPTRVWVIGADIPLQDIPVTWDAVSTANVAQPGTFAVSGRVDGYDAQTVEATVFVADELSQTMTSIDYTSVITAPGVAPVLPATVRAAFDDGTAASGVPVTWDPISPDAYADAEAMFDVSGTVAGFSAGALATVFVVAPVDQTTPLVSIAFDGAPEGSGWYITAPKATVTAQKTASDLRSIEVSLDAGATWRPYSEPVAVDGQGEVIVLARATAVDGAVGEARASAKIDTVAPVTRDTVEVVDGVSAVVTLSPTDAEPGSGLARTVWSDGPDADPAGASNNMFATYEKPFSVELTDAPRYVHIRSQDAAGNEESTRTITLPSRTATPALEIEASATTRLIAGKAYVIATAKNTDDVAMDLVVTTPYGSKTFTGVGPGRSVSVSVNSRSTTIPAGQVHVEATAVVDGREVSDEKTADYRAL</sequence>
<name>A0A1G6R767_9MICO</name>
<feature type="domain" description="Bacterial Ig-like" evidence="2">
    <location>
        <begin position="308"/>
        <end position="362"/>
    </location>
</feature>
<organism evidence="3 4">
    <name type="scientific">Microbacterium enclense</name>
    <dbReference type="NCBI Taxonomy" id="993073"/>
    <lineage>
        <taxon>Bacteria</taxon>
        <taxon>Bacillati</taxon>
        <taxon>Actinomycetota</taxon>
        <taxon>Actinomycetes</taxon>
        <taxon>Micrococcales</taxon>
        <taxon>Microbacteriaceae</taxon>
        <taxon>Microbacterium</taxon>
    </lineage>
</organism>
<protein>
    <submittedName>
        <fullName evidence="3">Ig-like domain (Group 4)</fullName>
    </submittedName>
</protein>
<dbReference type="STRING" id="993073.AS029_15965"/>
<accession>A0A1G6R767</accession>
<feature type="domain" description="Bacterial Ig-like" evidence="2">
    <location>
        <begin position="224"/>
        <end position="281"/>
    </location>
</feature>
<dbReference type="EMBL" id="FMYG01000010">
    <property type="protein sequence ID" value="SDD00291.1"/>
    <property type="molecule type" value="Genomic_DNA"/>
</dbReference>
<evidence type="ECO:0000313" key="4">
    <source>
        <dbReference type="Proteomes" id="UP000183203"/>
    </source>
</evidence>
<dbReference type="Proteomes" id="UP000183203">
    <property type="component" value="Unassembled WGS sequence"/>
</dbReference>
<dbReference type="Gene3D" id="2.60.120.260">
    <property type="entry name" value="Galactose-binding domain-like"/>
    <property type="match status" value="1"/>
</dbReference>
<dbReference type="InterPro" id="IPR011081">
    <property type="entry name" value="Big_4"/>
</dbReference>
<dbReference type="Pfam" id="PF07532">
    <property type="entry name" value="Big_4"/>
    <property type="match status" value="2"/>
</dbReference>
<dbReference type="RefSeq" id="WP_058233584.1">
    <property type="nucleotide sequence ID" value="NZ_FMYG01000010.1"/>
</dbReference>
<dbReference type="AlphaFoldDB" id="A0A1G6R767"/>
<keyword evidence="1" id="KW-0732">Signal</keyword>
<gene>
    <name evidence="3" type="ORF">SAMN05216418_0063</name>
</gene>
<evidence type="ECO:0000313" key="3">
    <source>
        <dbReference type="EMBL" id="SDD00291.1"/>
    </source>
</evidence>
<reference evidence="3 4" key="1">
    <citation type="submission" date="2016-09" db="EMBL/GenBank/DDBJ databases">
        <authorList>
            <person name="Capua I."/>
            <person name="De Benedictis P."/>
            <person name="Joannis T."/>
            <person name="Lombin L.H."/>
            <person name="Cattoli G."/>
        </authorList>
    </citation>
    <scope>NUCLEOTIDE SEQUENCE [LARGE SCALE GENOMIC DNA]</scope>
    <source>
        <strain evidence="3 4">NIO-1002</strain>
    </source>
</reference>
<dbReference type="OrthoDB" id="5718261at2"/>
<proteinExistence type="predicted"/>
<evidence type="ECO:0000259" key="2">
    <source>
        <dbReference type="Pfam" id="PF07532"/>
    </source>
</evidence>
<feature type="signal peptide" evidence="1">
    <location>
        <begin position="1"/>
        <end position="29"/>
    </location>
</feature>